<keyword evidence="3" id="KW-1185">Reference proteome</keyword>
<name>A0AAW1TR58_9CUCU</name>
<gene>
    <name evidence="2" type="ORF">WA026_021778</name>
</gene>
<dbReference type="Proteomes" id="UP001431783">
    <property type="component" value="Unassembled WGS sequence"/>
</dbReference>
<evidence type="ECO:0000256" key="1">
    <source>
        <dbReference type="SAM" id="Coils"/>
    </source>
</evidence>
<proteinExistence type="predicted"/>
<dbReference type="EMBL" id="JARQZJ010000017">
    <property type="protein sequence ID" value="KAK9873289.1"/>
    <property type="molecule type" value="Genomic_DNA"/>
</dbReference>
<organism evidence="2 3">
    <name type="scientific">Henosepilachna vigintioctopunctata</name>
    <dbReference type="NCBI Taxonomy" id="420089"/>
    <lineage>
        <taxon>Eukaryota</taxon>
        <taxon>Metazoa</taxon>
        <taxon>Ecdysozoa</taxon>
        <taxon>Arthropoda</taxon>
        <taxon>Hexapoda</taxon>
        <taxon>Insecta</taxon>
        <taxon>Pterygota</taxon>
        <taxon>Neoptera</taxon>
        <taxon>Endopterygota</taxon>
        <taxon>Coleoptera</taxon>
        <taxon>Polyphaga</taxon>
        <taxon>Cucujiformia</taxon>
        <taxon>Coccinelloidea</taxon>
        <taxon>Coccinellidae</taxon>
        <taxon>Epilachninae</taxon>
        <taxon>Epilachnini</taxon>
        <taxon>Henosepilachna</taxon>
    </lineage>
</organism>
<dbReference type="AlphaFoldDB" id="A0AAW1TR58"/>
<protein>
    <recommendedName>
        <fullName evidence="4">PHD-type domain-containing protein</fullName>
    </recommendedName>
</protein>
<dbReference type="InterPro" id="IPR011011">
    <property type="entry name" value="Znf_FYVE_PHD"/>
</dbReference>
<feature type="coiled-coil region" evidence="1">
    <location>
        <begin position="69"/>
        <end position="96"/>
    </location>
</feature>
<reference evidence="2 3" key="1">
    <citation type="submission" date="2023-03" db="EMBL/GenBank/DDBJ databases">
        <title>Genome insight into feeding habits of ladybird beetles.</title>
        <authorList>
            <person name="Li H.-S."/>
            <person name="Huang Y.-H."/>
            <person name="Pang H."/>
        </authorList>
    </citation>
    <scope>NUCLEOTIDE SEQUENCE [LARGE SCALE GENOMIC DNA]</scope>
    <source>
        <strain evidence="2">SYSU_2023b</strain>
        <tissue evidence="2">Whole body</tissue>
    </source>
</reference>
<accession>A0AAW1TR58</accession>
<evidence type="ECO:0000313" key="3">
    <source>
        <dbReference type="Proteomes" id="UP001431783"/>
    </source>
</evidence>
<dbReference type="Gene3D" id="3.30.40.10">
    <property type="entry name" value="Zinc/RING finger domain, C3HC4 (zinc finger)"/>
    <property type="match status" value="1"/>
</dbReference>
<evidence type="ECO:0000313" key="2">
    <source>
        <dbReference type="EMBL" id="KAK9873289.1"/>
    </source>
</evidence>
<dbReference type="InterPro" id="IPR013083">
    <property type="entry name" value="Znf_RING/FYVE/PHD"/>
</dbReference>
<evidence type="ECO:0008006" key="4">
    <source>
        <dbReference type="Google" id="ProtNLM"/>
    </source>
</evidence>
<dbReference type="SUPFAM" id="SSF57903">
    <property type="entry name" value="FYVE/PHD zinc finger"/>
    <property type="match status" value="1"/>
</dbReference>
<sequence length="128" mass="14311">MASENSEPKKCGKCLIEFNGDKAIGCEGKCKRWFHLKHSELNNNDFNVIKTCKGVKWFCETCYSESEVIDNILKALELLNQKVNALECKQEKMLQEKYAADSSALISGEKSKGSKCALIIEAKIAEIS</sequence>
<comment type="caution">
    <text evidence="2">The sequence shown here is derived from an EMBL/GenBank/DDBJ whole genome shotgun (WGS) entry which is preliminary data.</text>
</comment>
<keyword evidence="1" id="KW-0175">Coiled coil</keyword>